<evidence type="ECO:0000259" key="1">
    <source>
        <dbReference type="PROSITE" id="PS50943"/>
    </source>
</evidence>
<dbReference type="CDD" id="cd00093">
    <property type="entry name" value="HTH_XRE"/>
    <property type="match status" value="1"/>
</dbReference>
<dbReference type="AlphaFoldDB" id="A0A919N4K6"/>
<protein>
    <submittedName>
        <fullName evidence="2">Transcriptional regulator</fullName>
    </submittedName>
</protein>
<reference evidence="2" key="1">
    <citation type="submission" date="2021-01" db="EMBL/GenBank/DDBJ databases">
        <title>Whole genome shotgun sequence of Actinoplanes siamensis NBRC 109076.</title>
        <authorList>
            <person name="Komaki H."/>
            <person name="Tamura T."/>
        </authorList>
    </citation>
    <scope>NUCLEOTIDE SEQUENCE</scope>
    <source>
        <strain evidence="2">NBRC 109076</strain>
    </source>
</reference>
<evidence type="ECO:0000313" key="2">
    <source>
        <dbReference type="EMBL" id="GIF04310.1"/>
    </source>
</evidence>
<comment type="caution">
    <text evidence="2">The sequence shown here is derived from an EMBL/GenBank/DDBJ whole genome shotgun (WGS) entry which is preliminary data.</text>
</comment>
<dbReference type="GO" id="GO:0003677">
    <property type="term" value="F:DNA binding"/>
    <property type="evidence" value="ECO:0007669"/>
    <property type="project" value="InterPro"/>
</dbReference>
<dbReference type="InterPro" id="IPR011990">
    <property type="entry name" value="TPR-like_helical_dom_sf"/>
</dbReference>
<dbReference type="SMART" id="SM00530">
    <property type="entry name" value="HTH_XRE"/>
    <property type="match status" value="1"/>
</dbReference>
<dbReference type="Gene3D" id="1.10.260.40">
    <property type="entry name" value="lambda repressor-like DNA-binding domains"/>
    <property type="match status" value="1"/>
</dbReference>
<dbReference type="InterPro" id="IPR001387">
    <property type="entry name" value="Cro/C1-type_HTH"/>
</dbReference>
<evidence type="ECO:0000313" key="3">
    <source>
        <dbReference type="Proteomes" id="UP000629619"/>
    </source>
</evidence>
<feature type="domain" description="HTH cro/C1-type" evidence="1">
    <location>
        <begin position="16"/>
        <end position="70"/>
    </location>
</feature>
<gene>
    <name evidence="2" type="ORF">Asi03nite_18480</name>
</gene>
<dbReference type="EMBL" id="BOMW01000018">
    <property type="protein sequence ID" value="GIF04310.1"/>
    <property type="molecule type" value="Genomic_DNA"/>
</dbReference>
<dbReference type="PROSITE" id="PS50943">
    <property type="entry name" value="HTH_CROC1"/>
    <property type="match status" value="1"/>
</dbReference>
<dbReference type="SUPFAM" id="SSF47413">
    <property type="entry name" value="lambda repressor-like DNA-binding domains"/>
    <property type="match status" value="1"/>
</dbReference>
<dbReference type="Gene3D" id="1.25.40.10">
    <property type="entry name" value="Tetratricopeptide repeat domain"/>
    <property type="match status" value="1"/>
</dbReference>
<organism evidence="2 3">
    <name type="scientific">Actinoplanes siamensis</name>
    <dbReference type="NCBI Taxonomy" id="1223317"/>
    <lineage>
        <taxon>Bacteria</taxon>
        <taxon>Bacillati</taxon>
        <taxon>Actinomycetota</taxon>
        <taxon>Actinomycetes</taxon>
        <taxon>Micromonosporales</taxon>
        <taxon>Micromonosporaceae</taxon>
        <taxon>Actinoplanes</taxon>
    </lineage>
</organism>
<sequence>MPRRAVPINPSIGERIQTRRELRGWSIRHSASRAGVAHTTWSRIERGELRTDRYMVADIAAALECSITDLTGQPYAPADRQLEAAHIAAERLWQTMMALPLDEPPSAGSEPTGDLWRESELIRDLYARTDYAGALGRLVGLVPVLHTAAHGPDSAAALTAAAQVYGVGMGALLSLGHPAYAWLAAQRCIEAAQRLDDPAALAVAAVNRGRVSASTGAYGPAFSTVDRVAEELERHTDSPAALDVLGFTHLARAHHATGMRNESAAAEHLAEAARLAERTGETNAWDLQWGARNVGLWTVAHQIDTGRPGEAVETATGLDVATLPPIRQVYLYTDLARALADVKRNDEAVRMLVTAERLAPQHARSSTAARETARLLLHRARHASTIQGLAERLGVAD</sequence>
<accession>A0A919N4K6</accession>
<dbReference type="InterPro" id="IPR010982">
    <property type="entry name" value="Lambda_DNA-bd_dom_sf"/>
</dbReference>
<dbReference type="Pfam" id="PF13560">
    <property type="entry name" value="HTH_31"/>
    <property type="match status" value="1"/>
</dbReference>
<name>A0A919N4K6_9ACTN</name>
<keyword evidence="3" id="KW-1185">Reference proteome</keyword>
<proteinExistence type="predicted"/>
<dbReference type="Proteomes" id="UP000629619">
    <property type="component" value="Unassembled WGS sequence"/>
</dbReference>